<dbReference type="RefSeq" id="WP_247810871.1">
    <property type="nucleotide sequence ID" value="NZ_CP095855.1"/>
</dbReference>
<organism evidence="1 2">
    <name type="scientific">Chitinophaga filiformis</name>
    <name type="common">Myxococcus filiformis</name>
    <name type="synonym">Flexibacter filiformis</name>
    <dbReference type="NCBI Taxonomy" id="104663"/>
    <lineage>
        <taxon>Bacteria</taxon>
        <taxon>Pseudomonadati</taxon>
        <taxon>Bacteroidota</taxon>
        <taxon>Chitinophagia</taxon>
        <taxon>Chitinophagales</taxon>
        <taxon>Chitinophagaceae</taxon>
        <taxon>Chitinophaga</taxon>
    </lineage>
</organism>
<proteinExistence type="predicted"/>
<sequence>MQKILMLIAMCYIWQPVFSQHEHHMPGKQDTTKPRTREVKDSAMHNMQHEMGMNMQTDAPMSHSFSLNLPMNRNGSGTGWLPDASPMYGYMIHTKKWMYMVHGSIFIRYNDQDFTNKGTRGDARFDAPTWFMLMGQRRVGENGLFHFSSMFSLDPLIEGGRGYPLLFQTGESYKGKPLVDRQHPHDLFSELSVSYTHAFSKKVDASVYVAYPGEPALGPVTFMHRPSALDNPNSPISHHWVDATHITFGVVTVGLRIDKFKLEGSSFTGREPNEERYGFDKPRFNSWSGRLSFNPSDNWALQVSHGYVKSPEELHPEENVHKTTASAVYSADLGNDSRINATVLWGMNKQKEHSGENAFMAEGAWRKKRLALYTRYEFTEKSGEELVLEPMFEEHDVFNIHAFTLGAAYDLFELKHTRVALGGQWSIYHAPASLNTLYGENPMALQVYLRIYPSLMKMDKKMKM</sequence>
<evidence type="ECO:0008006" key="3">
    <source>
        <dbReference type="Google" id="ProtNLM"/>
    </source>
</evidence>
<protein>
    <recommendedName>
        <fullName evidence="3">Alginate export domain-containing protein</fullName>
    </recommendedName>
</protein>
<gene>
    <name evidence="1" type="ORF">MYF79_26330</name>
</gene>
<evidence type="ECO:0000313" key="2">
    <source>
        <dbReference type="Proteomes" id="UP000830198"/>
    </source>
</evidence>
<dbReference type="Proteomes" id="UP000830198">
    <property type="component" value="Chromosome"/>
</dbReference>
<reference evidence="1 2" key="1">
    <citation type="submission" date="2022-04" db="EMBL/GenBank/DDBJ databases">
        <title>The arsenic-methylating capacity of Chitinophaga filiformis YT5 during chitin decomposition.</title>
        <authorList>
            <person name="Chen G."/>
            <person name="Liang Y."/>
        </authorList>
    </citation>
    <scope>NUCLEOTIDE SEQUENCE [LARGE SCALE GENOMIC DNA]</scope>
    <source>
        <strain evidence="1 2">YT5</strain>
    </source>
</reference>
<keyword evidence="2" id="KW-1185">Reference proteome</keyword>
<dbReference type="EMBL" id="CP095855">
    <property type="protein sequence ID" value="UPK68477.1"/>
    <property type="molecule type" value="Genomic_DNA"/>
</dbReference>
<name>A0ABY4HY23_CHIFI</name>
<dbReference type="SUPFAM" id="SSF56935">
    <property type="entry name" value="Porins"/>
    <property type="match status" value="1"/>
</dbReference>
<evidence type="ECO:0000313" key="1">
    <source>
        <dbReference type="EMBL" id="UPK68477.1"/>
    </source>
</evidence>
<accession>A0ABY4HY23</accession>